<dbReference type="PRINTS" id="PR00762">
    <property type="entry name" value="CLCHANNEL"/>
</dbReference>
<dbReference type="AlphaFoldDB" id="Q3AQR7"/>
<evidence type="ECO:0000259" key="12">
    <source>
        <dbReference type="PROSITE" id="PS51371"/>
    </source>
</evidence>
<dbReference type="Gene3D" id="1.10.3080.10">
    <property type="entry name" value="Clc chloride channel"/>
    <property type="match status" value="1"/>
</dbReference>
<dbReference type="PANTHER" id="PTHR43427">
    <property type="entry name" value="CHLORIDE CHANNEL PROTEIN CLC-E"/>
    <property type="match status" value="1"/>
</dbReference>
<organism evidence="13">
    <name type="scientific">Chlorobium chlorochromatii (strain CaD3)</name>
    <dbReference type="NCBI Taxonomy" id="340177"/>
    <lineage>
        <taxon>Bacteria</taxon>
        <taxon>Pseudomonadati</taxon>
        <taxon>Chlorobiota</taxon>
        <taxon>Chlorobiia</taxon>
        <taxon>Chlorobiales</taxon>
        <taxon>Chlorobiaceae</taxon>
        <taxon>Chlorobium/Pelodictyon group</taxon>
        <taxon>Chlorobium</taxon>
    </lineage>
</organism>
<feature type="transmembrane region" description="Helical" evidence="11">
    <location>
        <begin position="384"/>
        <end position="403"/>
    </location>
</feature>
<gene>
    <name evidence="13" type="ordered locus">Cag_1400</name>
</gene>
<name>Q3AQR7_CHLCH</name>
<dbReference type="PROSITE" id="PS51371">
    <property type="entry name" value="CBS"/>
    <property type="match status" value="1"/>
</dbReference>
<dbReference type="InterPro" id="IPR046342">
    <property type="entry name" value="CBS_dom_sf"/>
</dbReference>
<dbReference type="SUPFAM" id="SSF54631">
    <property type="entry name" value="CBS-domain pair"/>
    <property type="match status" value="1"/>
</dbReference>
<feature type="transmembrane region" description="Helical" evidence="11">
    <location>
        <begin position="101"/>
        <end position="120"/>
    </location>
</feature>
<comment type="subcellular location">
    <subcellularLocation>
        <location evidence="1">Membrane</location>
        <topology evidence="1">Multi-pass membrane protein</topology>
    </subcellularLocation>
</comment>
<dbReference type="Gene3D" id="3.10.580.10">
    <property type="entry name" value="CBS-domain"/>
    <property type="match status" value="1"/>
</dbReference>
<protein>
    <submittedName>
        <fullName evidence="13">Chloride channel, putative</fullName>
    </submittedName>
</protein>
<evidence type="ECO:0000256" key="6">
    <source>
        <dbReference type="ARBA" id="ARBA00023136"/>
    </source>
</evidence>
<dbReference type="OrthoDB" id="9812438at2"/>
<dbReference type="Pfam" id="PF00654">
    <property type="entry name" value="Voltage_CLC"/>
    <property type="match status" value="1"/>
</dbReference>
<keyword evidence="9" id="KW-0407">Ion channel</keyword>
<sequence length="631" mass="69288">MNILSHKKGRLARRIIAFFYILFRRSRYFKGSSQNFIKLTLEYILVQLNLNQDIPFLFVAVIVGLVTGYVAVLFHEAIKAISNFSFNDLRLLGDISFIEQYWVFFLPFIPAIGGLFVGLYNTFIIKKSSRHALASVIKSVAHNDGIIDRKLWFHKTITSVVCIGTGGGGGREAPIVQVGSAIGSTIAQWLRFSPEKTRTLLGCGAAAGLAAVFNAPIGAVMFAIEVLLGDFSVKTFSPIVIAAVIGTVLSRSFLGNRPTFDVPDYTLVSNIELLFYCVLGVLAGLSAVMFIKTYFAIEEWFDKLQIRRNLPVWIMPAIGGFLSGIICIWLPGLYGFSYNVISNAVYGNETWYNLIGIYLLKPVVAGLSIGSGGAGGMFAPAMKMGAMLGGMFGIVVHQFFPLITATSGAYALVGMGALTAGVMRAPLTVILILFEITGQYEIVLPIMFAAVTSAVVARLAYRHSMETYVLEKQGIKVGFGIALSVAEQVVVSDILDKKRTQFVSTTPMKKILEVFYSTPETNFLIVDKQGVFIGNISLDDIRILLKNGCNDDLIADDIVNKNVPVLYTNSRLDEALKLFELSDYDILPVLDTKNNILQGVLRQEKAFASYRKQLNLYGSDYSDKSVHQGVK</sequence>
<evidence type="ECO:0000256" key="5">
    <source>
        <dbReference type="ARBA" id="ARBA00023065"/>
    </source>
</evidence>
<keyword evidence="10" id="KW-0129">CBS domain</keyword>
<keyword evidence="5" id="KW-0406">Ion transport</keyword>
<dbReference type="GO" id="GO:0034707">
    <property type="term" value="C:chloride channel complex"/>
    <property type="evidence" value="ECO:0007669"/>
    <property type="project" value="UniProtKB-KW"/>
</dbReference>
<evidence type="ECO:0000256" key="4">
    <source>
        <dbReference type="ARBA" id="ARBA00022989"/>
    </source>
</evidence>
<proteinExistence type="predicted"/>
<feature type="transmembrane region" description="Helical" evidence="11">
    <location>
        <begin position="56"/>
        <end position="81"/>
    </location>
</feature>
<feature type="domain" description="CBS" evidence="12">
    <location>
        <begin position="559"/>
        <end position="616"/>
    </location>
</feature>
<feature type="transmembrane region" description="Helical" evidence="11">
    <location>
        <begin position="441"/>
        <end position="461"/>
    </location>
</feature>
<dbReference type="KEGG" id="cch:Cag_1400"/>
<dbReference type="EMBL" id="CP000108">
    <property type="protein sequence ID" value="ABB28658.1"/>
    <property type="molecule type" value="Genomic_DNA"/>
</dbReference>
<evidence type="ECO:0000256" key="8">
    <source>
        <dbReference type="ARBA" id="ARBA00023214"/>
    </source>
</evidence>
<keyword evidence="4 11" id="KW-1133">Transmembrane helix</keyword>
<evidence type="ECO:0000256" key="10">
    <source>
        <dbReference type="PROSITE-ProRule" id="PRU00703"/>
    </source>
</evidence>
<dbReference type="GO" id="GO:0005254">
    <property type="term" value="F:chloride channel activity"/>
    <property type="evidence" value="ECO:0007669"/>
    <property type="project" value="UniProtKB-KW"/>
</dbReference>
<evidence type="ECO:0000313" key="13">
    <source>
        <dbReference type="EMBL" id="ABB28658.1"/>
    </source>
</evidence>
<keyword evidence="7" id="KW-0869">Chloride channel</keyword>
<accession>Q3AQR7</accession>
<dbReference type="InterPro" id="IPR001807">
    <property type="entry name" value="ClC"/>
</dbReference>
<feature type="transmembrane region" description="Helical" evidence="11">
    <location>
        <begin position="273"/>
        <end position="291"/>
    </location>
</feature>
<feature type="transmembrane region" description="Helical" evidence="11">
    <location>
        <begin position="409"/>
        <end position="434"/>
    </location>
</feature>
<feature type="transmembrane region" description="Helical" evidence="11">
    <location>
        <begin position="351"/>
        <end position="372"/>
    </location>
</feature>
<evidence type="ECO:0000256" key="2">
    <source>
        <dbReference type="ARBA" id="ARBA00022448"/>
    </source>
</evidence>
<feature type="transmembrane region" description="Helical" evidence="11">
    <location>
        <begin position="312"/>
        <end position="331"/>
    </location>
</feature>
<reference evidence="13" key="1">
    <citation type="submission" date="2005-08" db="EMBL/GenBank/DDBJ databases">
        <title>Complete sequence of Chlorobium chlorochromatii CaD3.</title>
        <authorList>
            <person name="Copeland A."/>
            <person name="Lucas S."/>
            <person name="Lapidus A."/>
            <person name="Barry K."/>
            <person name="Detter J.C."/>
            <person name="Glavina T."/>
            <person name="Hammon N."/>
            <person name="Israni S."/>
            <person name="Pitluck S."/>
            <person name="Bryant D."/>
            <person name="Schmutz J."/>
            <person name="Larimer F."/>
            <person name="Land M."/>
            <person name="Kyrpides N."/>
            <person name="Ivanova N."/>
            <person name="Richardson P."/>
        </authorList>
    </citation>
    <scope>NUCLEOTIDE SEQUENCE [LARGE SCALE GENOMIC DNA]</scope>
    <source>
        <strain evidence="13">CaD3</strain>
    </source>
</reference>
<dbReference type="InterPro" id="IPR000644">
    <property type="entry name" value="CBS_dom"/>
</dbReference>
<dbReference type="InterPro" id="IPR050368">
    <property type="entry name" value="ClC-type_chloride_channel"/>
</dbReference>
<dbReference type="eggNOG" id="COG0038">
    <property type="taxonomic scope" value="Bacteria"/>
</dbReference>
<dbReference type="eggNOG" id="COG0517">
    <property type="taxonomic scope" value="Bacteria"/>
</dbReference>
<dbReference type="Pfam" id="PF00571">
    <property type="entry name" value="CBS"/>
    <property type="match status" value="1"/>
</dbReference>
<dbReference type="InterPro" id="IPR014743">
    <property type="entry name" value="Cl-channel_core"/>
</dbReference>
<evidence type="ECO:0000256" key="9">
    <source>
        <dbReference type="ARBA" id="ARBA00023303"/>
    </source>
</evidence>
<keyword evidence="8" id="KW-0868">Chloride</keyword>
<evidence type="ECO:0000256" key="11">
    <source>
        <dbReference type="SAM" id="Phobius"/>
    </source>
</evidence>
<keyword evidence="2" id="KW-0813">Transport</keyword>
<feature type="transmembrane region" description="Helical" evidence="11">
    <location>
        <begin position="200"/>
        <end position="224"/>
    </location>
</feature>
<keyword evidence="3 11" id="KW-0812">Transmembrane</keyword>
<dbReference type="CDD" id="cd00400">
    <property type="entry name" value="Voltage_gated_ClC"/>
    <property type="match status" value="1"/>
</dbReference>
<evidence type="ECO:0000256" key="1">
    <source>
        <dbReference type="ARBA" id="ARBA00004141"/>
    </source>
</evidence>
<dbReference type="SUPFAM" id="SSF81340">
    <property type="entry name" value="Clc chloride channel"/>
    <property type="match status" value="1"/>
</dbReference>
<dbReference type="HOGENOM" id="CLU_015263_5_1_10"/>
<dbReference type="PANTHER" id="PTHR43427:SF6">
    <property type="entry name" value="CHLORIDE CHANNEL PROTEIN CLC-E"/>
    <property type="match status" value="1"/>
</dbReference>
<dbReference type="STRING" id="340177.Cag_1400"/>
<keyword evidence="6 11" id="KW-0472">Membrane</keyword>
<evidence type="ECO:0000256" key="3">
    <source>
        <dbReference type="ARBA" id="ARBA00022692"/>
    </source>
</evidence>
<evidence type="ECO:0000256" key="7">
    <source>
        <dbReference type="ARBA" id="ARBA00023173"/>
    </source>
</evidence>